<evidence type="ECO:0000256" key="1">
    <source>
        <dbReference type="ARBA" id="ARBA00009387"/>
    </source>
</evidence>
<dbReference type="SUPFAM" id="SSF53955">
    <property type="entry name" value="Lysozyme-like"/>
    <property type="match status" value="1"/>
</dbReference>
<reference evidence="3 4" key="1">
    <citation type="submission" date="2022-05" db="EMBL/GenBank/DDBJ databases">
        <title>Seasonal and diel survey of microbial diversity of the Tyrrhenian coast.</title>
        <authorList>
            <person name="Gattoni G."/>
            <person name="Corral P."/>
        </authorList>
    </citation>
    <scope>NUCLEOTIDE SEQUENCE [LARGE SCALE GENOMIC DNA]</scope>
    <source>
        <strain evidence="3 4">V10</strain>
    </source>
</reference>
<feature type="domain" description="Transglycosylase SLT" evidence="2">
    <location>
        <begin position="112"/>
        <end position="168"/>
    </location>
</feature>
<comment type="caution">
    <text evidence="3">The sequence shown here is derived from an EMBL/GenBank/DDBJ whole genome shotgun (WGS) entry which is preliminary data.</text>
</comment>
<dbReference type="RefSeq" id="WP_249057923.1">
    <property type="nucleotide sequence ID" value="NZ_JALZWP010000006.1"/>
</dbReference>
<comment type="similarity">
    <text evidence="1">Belongs to the virb1 family.</text>
</comment>
<dbReference type="Pfam" id="PF01464">
    <property type="entry name" value="SLT"/>
    <property type="match status" value="1"/>
</dbReference>
<organism evidence="3 4">
    <name type="scientific">Roseinatronobacter domitianus</name>
    <dbReference type="NCBI Taxonomy" id="2940293"/>
    <lineage>
        <taxon>Bacteria</taxon>
        <taxon>Pseudomonadati</taxon>
        <taxon>Pseudomonadota</taxon>
        <taxon>Alphaproteobacteria</taxon>
        <taxon>Rhodobacterales</taxon>
        <taxon>Paracoccaceae</taxon>
        <taxon>Roseinatronobacter</taxon>
    </lineage>
</organism>
<dbReference type="Proteomes" id="UP001202550">
    <property type="component" value="Unassembled WGS sequence"/>
</dbReference>
<evidence type="ECO:0000259" key="2">
    <source>
        <dbReference type="Pfam" id="PF01464"/>
    </source>
</evidence>
<protein>
    <submittedName>
        <fullName evidence="3">Transglycosylase SLT domain-containing protein</fullName>
    </submittedName>
</protein>
<keyword evidence="4" id="KW-1185">Reference proteome</keyword>
<dbReference type="EMBL" id="JALZWP010000006">
    <property type="protein sequence ID" value="MCL1628586.1"/>
    <property type="molecule type" value="Genomic_DNA"/>
</dbReference>
<evidence type="ECO:0000313" key="3">
    <source>
        <dbReference type="EMBL" id="MCL1628586.1"/>
    </source>
</evidence>
<dbReference type="InterPro" id="IPR008258">
    <property type="entry name" value="Transglycosylase_SLT_dom_1"/>
</dbReference>
<proteinExistence type="inferred from homology"/>
<sequence>MPEPRLARFGLKPSRLCGAAAFALLIAIFAWPVLAKSDAALCTQAAQTAARKHGVPLNVLRTVALLETGRSQGGRLRPWPWALNAGGKSHWLTSKAKAKATARAILATGQRNLDFGCFQLNYHWHGKNFSSLDAMLDPVQNADYAARFLLGHYQRLGDWKAAVGAYHSRTPKHAARYLAPYDSVIAQLPPVPANPQPPARQSGNSFALLSGADRNAGGGARGSIVPASVLNGSTPLIQLGGSAP</sequence>
<dbReference type="InterPro" id="IPR023346">
    <property type="entry name" value="Lysozyme-like_dom_sf"/>
</dbReference>
<accession>A0ABT0M159</accession>
<gene>
    <name evidence="3" type="ORF">M3N55_07570</name>
</gene>
<evidence type="ECO:0000313" key="4">
    <source>
        <dbReference type="Proteomes" id="UP001202550"/>
    </source>
</evidence>
<name>A0ABT0M159_9RHOB</name>
<dbReference type="Gene3D" id="1.10.530.10">
    <property type="match status" value="1"/>
</dbReference>